<dbReference type="GO" id="GO:0008270">
    <property type="term" value="F:zinc ion binding"/>
    <property type="evidence" value="ECO:0007669"/>
    <property type="project" value="UniProtKB-KW"/>
</dbReference>
<keyword evidence="3" id="KW-0862">Zinc</keyword>
<evidence type="ECO:0000256" key="4">
    <source>
        <dbReference type="SAM" id="MobiDB-lite"/>
    </source>
</evidence>
<dbReference type="Gene3D" id="3.30.40.10">
    <property type="entry name" value="Zinc/RING finger domain, C3HC4 (zinc finger)"/>
    <property type="match status" value="1"/>
</dbReference>
<dbReference type="SUPFAM" id="SSF49879">
    <property type="entry name" value="SMAD/FHA domain"/>
    <property type="match status" value="1"/>
</dbReference>
<feature type="domain" description="RING-CH-type" evidence="6">
    <location>
        <begin position="165"/>
        <end position="241"/>
    </location>
</feature>
<dbReference type="CDD" id="cd16495">
    <property type="entry name" value="RING_CH-C4HC3_MARCH"/>
    <property type="match status" value="1"/>
</dbReference>
<dbReference type="EMBL" id="CAJZBQ010000013">
    <property type="protein sequence ID" value="CAG9315225.1"/>
    <property type="molecule type" value="Genomic_DNA"/>
</dbReference>
<organism evidence="7 8">
    <name type="scientific">Blepharisma stoltei</name>
    <dbReference type="NCBI Taxonomy" id="1481888"/>
    <lineage>
        <taxon>Eukaryota</taxon>
        <taxon>Sar</taxon>
        <taxon>Alveolata</taxon>
        <taxon>Ciliophora</taxon>
        <taxon>Postciliodesmatophora</taxon>
        <taxon>Heterotrichea</taxon>
        <taxon>Heterotrichida</taxon>
        <taxon>Blepharismidae</taxon>
        <taxon>Blepharisma</taxon>
    </lineage>
</organism>
<dbReference type="SUPFAM" id="SSF57850">
    <property type="entry name" value="RING/U-box"/>
    <property type="match status" value="1"/>
</dbReference>
<evidence type="ECO:0000313" key="7">
    <source>
        <dbReference type="EMBL" id="CAG9315225.1"/>
    </source>
</evidence>
<name>A0AAU9IVD6_9CILI</name>
<evidence type="ECO:0000259" key="6">
    <source>
        <dbReference type="PROSITE" id="PS51292"/>
    </source>
</evidence>
<dbReference type="CDD" id="cd00060">
    <property type="entry name" value="FHA"/>
    <property type="match status" value="1"/>
</dbReference>
<feature type="domain" description="FHA" evidence="5">
    <location>
        <begin position="288"/>
        <end position="337"/>
    </location>
</feature>
<proteinExistence type="predicted"/>
<dbReference type="SMART" id="SM00744">
    <property type="entry name" value="RINGv"/>
    <property type="match status" value="1"/>
</dbReference>
<dbReference type="Pfam" id="PF12906">
    <property type="entry name" value="RINGv"/>
    <property type="match status" value="1"/>
</dbReference>
<sequence length="476" mass="53894">MQSGMIIQAKIATWERDSHELYDYNTNEIINTTITTSNPCYLLRNGNELQFSQSLMLPPSTHAMKYDSKIYTLEKNIAISPVDAVDGKKLERNRYEKLWLVVNALKPANGVKGYKLAEGDVIRLGRLKFRVKELKGTPSPGLEGFSMHDMMSINDGSDELQESPSSRMFKLPCKICLSEANEIDNPLIAPCMCAGTMKYIHIKCLQQFLRSKLSSRSTDSTISFSWKKLCCDLCKKAYPYKIVINKQIIELVEIPKPPGQYIIIECLCKDKNSNKGLHVISFCNKSFVKMGRGQDCELRANDISVSRLHAVIKFDKGSFYLQDKGGKYGTLIQIKRPIILDTNLVFQCGRSLVKFNIKKQWSLIPSCFRVSYNFDSFARPYPSSHLPLLPMNTGIPLSVNDPYELLARAGLTHGLPEDYKTHNNLLFEHKQLGLNSSYEGEDDDPMDNESIEEVQMAELSDVESGNEATNRYDVSM</sequence>
<keyword evidence="2" id="KW-0863">Zinc-finger</keyword>
<evidence type="ECO:0008006" key="9">
    <source>
        <dbReference type="Google" id="ProtNLM"/>
    </source>
</evidence>
<dbReference type="Pfam" id="PF00498">
    <property type="entry name" value="FHA"/>
    <property type="match status" value="1"/>
</dbReference>
<dbReference type="InterPro" id="IPR013083">
    <property type="entry name" value="Znf_RING/FYVE/PHD"/>
</dbReference>
<dbReference type="Gene3D" id="2.60.200.20">
    <property type="match status" value="1"/>
</dbReference>
<evidence type="ECO:0000259" key="5">
    <source>
        <dbReference type="PROSITE" id="PS50006"/>
    </source>
</evidence>
<reference evidence="7" key="1">
    <citation type="submission" date="2021-09" db="EMBL/GenBank/DDBJ databases">
        <authorList>
            <consortium name="AG Swart"/>
            <person name="Singh M."/>
            <person name="Singh A."/>
            <person name="Seah K."/>
            <person name="Emmerich C."/>
        </authorList>
    </citation>
    <scope>NUCLEOTIDE SEQUENCE</scope>
    <source>
        <strain evidence="7">ATCC30299</strain>
    </source>
</reference>
<keyword evidence="8" id="KW-1185">Reference proteome</keyword>
<gene>
    <name evidence="7" type="ORF">BSTOLATCC_MIC12999</name>
</gene>
<accession>A0AAU9IVD6</accession>
<comment type="caution">
    <text evidence="7">The sequence shown here is derived from an EMBL/GenBank/DDBJ whole genome shotgun (WGS) entry which is preliminary data.</text>
</comment>
<keyword evidence="1" id="KW-0479">Metal-binding</keyword>
<dbReference type="InterPro" id="IPR011016">
    <property type="entry name" value="Znf_RING-CH"/>
</dbReference>
<evidence type="ECO:0000256" key="2">
    <source>
        <dbReference type="ARBA" id="ARBA00022771"/>
    </source>
</evidence>
<dbReference type="PANTHER" id="PTHR46210">
    <property type="entry name" value="FHA DOMAIN-CONTAINING PROTEIN"/>
    <property type="match status" value="1"/>
</dbReference>
<protein>
    <recommendedName>
        <fullName evidence="9">FHA domain-containing protein</fullName>
    </recommendedName>
</protein>
<dbReference type="PROSITE" id="PS50006">
    <property type="entry name" value="FHA_DOMAIN"/>
    <property type="match status" value="1"/>
</dbReference>
<dbReference type="InterPro" id="IPR000253">
    <property type="entry name" value="FHA_dom"/>
</dbReference>
<dbReference type="SMART" id="SM00240">
    <property type="entry name" value="FHA"/>
    <property type="match status" value="1"/>
</dbReference>
<evidence type="ECO:0000256" key="3">
    <source>
        <dbReference type="ARBA" id="ARBA00022833"/>
    </source>
</evidence>
<evidence type="ECO:0000313" key="8">
    <source>
        <dbReference type="Proteomes" id="UP001162131"/>
    </source>
</evidence>
<dbReference type="PROSITE" id="PS51292">
    <property type="entry name" value="ZF_RING_CH"/>
    <property type="match status" value="1"/>
</dbReference>
<dbReference type="AlphaFoldDB" id="A0AAU9IVD6"/>
<dbReference type="InterPro" id="IPR008984">
    <property type="entry name" value="SMAD_FHA_dom_sf"/>
</dbReference>
<evidence type="ECO:0000256" key="1">
    <source>
        <dbReference type="ARBA" id="ARBA00022723"/>
    </source>
</evidence>
<feature type="region of interest" description="Disordered" evidence="4">
    <location>
        <begin position="457"/>
        <end position="476"/>
    </location>
</feature>
<dbReference type="PANTHER" id="PTHR46210:SF1">
    <property type="entry name" value="FHA DOMAIN-CONTAINING PROTEIN"/>
    <property type="match status" value="1"/>
</dbReference>
<dbReference type="Proteomes" id="UP001162131">
    <property type="component" value="Unassembled WGS sequence"/>
</dbReference>